<sequence>MTLMFKIVLQLLLGAMILSCATPAKIEYITIPDFKSVAIVQAADLPSIEKLKDKDQRILDAATTGSASGGVAGMLTGVLLCGATGPLAGLCISTMGMAGMVTGGAGGLIYGAATAAEGEHADSINRNLASVSDKYDYQLEMHNRLISQVPADETRQREQADIIVSPLLSSITVQQLDDEEMYLVLTGNLIFSWTHSNGEEYFGKAKFDYKSATAPIVQWNENQGAMYEEAILDGLQDLAEKMAERVSARIVRGEQNIKIDQENLL</sequence>
<dbReference type="Proteomes" id="UP001143362">
    <property type="component" value="Unassembled WGS sequence"/>
</dbReference>
<keyword evidence="3" id="KW-1185">Reference proteome</keyword>
<feature type="signal peptide" evidence="1">
    <location>
        <begin position="1"/>
        <end position="26"/>
    </location>
</feature>
<keyword evidence="1" id="KW-0732">Signal</keyword>
<dbReference type="PROSITE" id="PS51257">
    <property type="entry name" value="PROKAR_LIPOPROTEIN"/>
    <property type="match status" value="1"/>
</dbReference>
<name>A0ABT3TIF3_9GAMM</name>
<organism evidence="2 3">
    <name type="scientific">Candidatus Litorirhabdus singularis</name>
    <dbReference type="NCBI Taxonomy" id="2518993"/>
    <lineage>
        <taxon>Bacteria</taxon>
        <taxon>Pseudomonadati</taxon>
        <taxon>Pseudomonadota</taxon>
        <taxon>Gammaproteobacteria</taxon>
        <taxon>Cellvibrionales</taxon>
        <taxon>Halieaceae</taxon>
        <taxon>Candidatus Litorirhabdus</taxon>
    </lineage>
</organism>
<evidence type="ECO:0000313" key="3">
    <source>
        <dbReference type="Proteomes" id="UP001143362"/>
    </source>
</evidence>
<reference evidence="2" key="1">
    <citation type="submission" date="2019-02" db="EMBL/GenBank/DDBJ databases">
        <authorList>
            <person name="Li S.-H."/>
        </authorList>
    </citation>
    <scope>NUCLEOTIDE SEQUENCE</scope>
    <source>
        <strain evidence="2">IMCC14734</strain>
    </source>
</reference>
<protein>
    <recommendedName>
        <fullName evidence="4">Lipoprotein</fullName>
    </recommendedName>
</protein>
<evidence type="ECO:0000313" key="2">
    <source>
        <dbReference type="EMBL" id="MCX2982056.1"/>
    </source>
</evidence>
<feature type="chain" id="PRO_5046901267" description="Lipoprotein" evidence="1">
    <location>
        <begin position="27"/>
        <end position="265"/>
    </location>
</feature>
<gene>
    <name evidence="2" type="ORF">EYC98_14430</name>
</gene>
<dbReference type="EMBL" id="SHNN01000002">
    <property type="protein sequence ID" value="MCX2982056.1"/>
    <property type="molecule type" value="Genomic_DNA"/>
</dbReference>
<evidence type="ECO:0008006" key="4">
    <source>
        <dbReference type="Google" id="ProtNLM"/>
    </source>
</evidence>
<comment type="caution">
    <text evidence="2">The sequence shown here is derived from an EMBL/GenBank/DDBJ whole genome shotgun (WGS) entry which is preliminary data.</text>
</comment>
<accession>A0ABT3TIF3</accession>
<proteinExistence type="predicted"/>
<dbReference type="RefSeq" id="WP_279246051.1">
    <property type="nucleotide sequence ID" value="NZ_SHNN01000002.1"/>
</dbReference>
<evidence type="ECO:0000256" key="1">
    <source>
        <dbReference type="SAM" id="SignalP"/>
    </source>
</evidence>